<dbReference type="PANTHER" id="PTHR32134">
    <property type="entry name" value="FNIP REPEAT-CONTAINING PROTEIN"/>
    <property type="match status" value="1"/>
</dbReference>
<dbReference type="InterPro" id="IPR008615">
    <property type="entry name" value="FNIP"/>
</dbReference>
<keyword evidence="1" id="KW-0677">Repeat</keyword>
<organism evidence="2 3">
    <name type="scientific">Polysphondylium violaceum</name>
    <dbReference type="NCBI Taxonomy" id="133409"/>
    <lineage>
        <taxon>Eukaryota</taxon>
        <taxon>Amoebozoa</taxon>
        <taxon>Evosea</taxon>
        <taxon>Eumycetozoa</taxon>
        <taxon>Dictyostelia</taxon>
        <taxon>Dictyosteliales</taxon>
        <taxon>Dictyosteliaceae</taxon>
        <taxon>Polysphondylium</taxon>
    </lineage>
</organism>
<evidence type="ECO:0000313" key="3">
    <source>
        <dbReference type="Proteomes" id="UP000695562"/>
    </source>
</evidence>
<protein>
    <recommendedName>
        <fullName evidence="4">FNIP repeat-containing protein</fullName>
    </recommendedName>
</protein>
<proteinExistence type="predicted"/>
<dbReference type="Pfam" id="PF05725">
    <property type="entry name" value="FNIP"/>
    <property type="match status" value="3"/>
</dbReference>
<dbReference type="InterPro" id="IPR051251">
    <property type="entry name" value="STK_FNIP-Repeat"/>
</dbReference>
<name>A0A8J4UWP0_9MYCE</name>
<dbReference type="EMBL" id="AJWJ01000574">
    <property type="protein sequence ID" value="KAF2069915.1"/>
    <property type="molecule type" value="Genomic_DNA"/>
</dbReference>
<dbReference type="AlphaFoldDB" id="A0A8J4UWP0"/>
<gene>
    <name evidence="2" type="ORF">CYY_008767</name>
</gene>
<sequence>MNNKRKFDMVDQETFYQLWRSSYIRNLIRNNTFANREIVLSTSYLNNNHSILSSLDSKNFNINIKLLVSLPTMLEFHECKHTDLITSLSVTADSLSLDKLKLSPNLRKLEINDTANGAPRVIDLDLLPLGLVDLAIYPDPKVTIKGKMPDSVEYLCLNAKNVVLPDGIQDLSSGSRPSLLQNFVVSQGKVLPSVEGSIVDLNELTILLILFYGLKIYLQMNSNQLIIEKDSLPQSLKKLSIFFFDKQISYDFLPKKLQELSLFTYNLPLAVDLLPQSLVKLTMDRFNQPIQVGVLPSKLETLKLPEFNHSIVPSVLPNSLKSLELYNFNHPLISAAFPKSLESLDIHSFNYPITAADQLPNNLNHLVMSRYSHSFPVDFKLFNVSHLQICSLDSSIAPVIDGLKKIKLTISNLDDNIKLPDSITKLEIEKGLWSPSDNTLPTTQTHISNFNEYKLPLSITTLSIDPIDSVFPKTFMVNNKDIPPKTVSIKGTLYSLRA</sequence>
<reference evidence="2" key="1">
    <citation type="submission" date="2020-01" db="EMBL/GenBank/DDBJ databases">
        <title>Development of genomics and gene disruption for Polysphondylium violaceum indicates a role for the polyketide synthase stlB in stalk morphogenesis.</title>
        <authorList>
            <person name="Narita B."/>
            <person name="Kawabe Y."/>
            <person name="Kin K."/>
            <person name="Saito T."/>
            <person name="Gibbs R."/>
            <person name="Kuspa A."/>
            <person name="Muzny D."/>
            <person name="Queller D."/>
            <person name="Richards S."/>
            <person name="Strassman J."/>
            <person name="Sucgang R."/>
            <person name="Worley K."/>
            <person name="Schaap P."/>
        </authorList>
    </citation>
    <scope>NUCLEOTIDE SEQUENCE</scope>
    <source>
        <strain evidence="2">QSvi11</strain>
    </source>
</reference>
<keyword evidence="3" id="KW-1185">Reference proteome</keyword>
<accession>A0A8J4UWP0</accession>
<dbReference type="OrthoDB" id="23870at2759"/>
<dbReference type="Proteomes" id="UP000695562">
    <property type="component" value="Unassembled WGS sequence"/>
</dbReference>
<evidence type="ECO:0008006" key="4">
    <source>
        <dbReference type="Google" id="ProtNLM"/>
    </source>
</evidence>
<comment type="caution">
    <text evidence="2">The sequence shown here is derived from an EMBL/GenBank/DDBJ whole genome shotgun (WGS) entry which is preliminary data.</text>
</comment>
<dbReference type="PANTHER" id="PTHR32134:SF169">
    <property type="entry name" value="FNIP REPEAT-CONTAINING PROTEIN-RELATED"/>
    <property type="match status" value="1"/>
</dbReference>
<evidence type="ECO:0000313" key="2">
    <source>
        <dbReference type="EMBL" id="KAF2069915.1"/>
    </source>
</evidence>
<evidence type="ECO:0000256" key="1">
    <source>
        <dbReference type="ARBA" id="ARBA00022737"/>
    </source>
</evidence>